<protein>
    <submittedName>
        <fullName evidence="2">Rab family, other</fullName>
    </submittedName>
</protein>
<reference evidence="2 3" key="1">
    <citation type="journal article" date="2013" name="PLoS ONE">
        <title>Predicting the Proteins of Angomonas deanei, Strigomonas culicis and Their Respective Endosymbionts Reveals New Aspects of the Trypanosomatidae Family.</title>
        <authorList>
            <person name="Motta M.C."/>
            <person name="Martins A.C."/>
            <person name="de Souza S.S."/>
            <person name="Catta-Preta C.M."/>
            <person name="Silva R."/>
            <person name="Klein C.C."/>
            <person name="de Almeida L.G."/>
            <person name="de Lima Cunha O."/>
            <person name="Ciapina L.P."/>
            <person name="Brocchi M."/>
            <person name="Colabardini A.C."/>
            <person name="de Araujo Lima B."/>
            <person name="Machado C.R."/>
            <person name="de Almeida Soares C.M."/>
            <person name="Probst C.M."/>
            <person name="de Menezes C.B."/>
            <person name="Thompson C.E."/>
            <person name="Bartholomeu D.C."/>
            <person name="Gradia D.F."/>
            <person name="Pavoni D.P."/>
            <person name="Grisard E.C."/>
            <person name="Fantinatti-Garboggini F."/>
            <person name="Marchini F.K."/>
            <person name="Rodrigues-Luiz G.F."/>
            <person name="Wagner G."/>
            <person name="Goldman G.H."/>
            <person name="Fietto J.L."/>
            <person name="Elias M.C."/>
            <person name="Goldman M.H."/>
            <person name="Sagot M.F."/>
            <person name="Pereira M."/>
            <person name="Stoco P.H."/>
            <person name="de Mendonca-Neto R.P."/>
            <person name="Teixeira S.M."/>
            <person name="Maciel T.E."/>
            <person name="de Oliveira Mendes T.A."/>
            <person name="Urmenyi T.P."/>
            <person name="de Souza W."/>
            <person name="Schenkman S."/>
            <person name="de Vasconcelos A.T."/>
        </authorList>
    </citation>
    <scope>NUCLEOTIDE SEQUENCE [LARGE SCALE GENOMIC DNA]</scope>
</reference>
<keyword evidence="3" id="KW-1185">Reference proteome</keyword>
<dbReference type="EMBL" id="ATMH01007193">
    <property type="protein sequence ID" value="EPY24413.1"/>
    <property type="molecule type" value="Genomic_DNA"/>
</dbReference>
<organism evidence="2 3">
    <name type="scientific">Strigomonas culicis</name>
    <dbReference type="NCBI Taxonomy" id="28005"/>
    <lineage>
        <taxon>Eukaryota</taxon>
        <taxon>Discoba</taxon>
        <taxon>Euglenozoa</taxon>
        <taxon>Kinetoplastea</taxon>
        <taxon>Metakinetoplastina</taxon>
        <taxon>Trypanosomatida</taxon>
        <taxon>Trypanosomatidae</taxon>
        <taxon>Strigomonadinae</taxon>
        <taxon>Strigomonas</taxon>
    </lineage>
</organism>
<evidence type="ECO:0000313" key="3">
    <source>
        <dbReference type="Proteomes" id="UP000015354"/>
    </source>
</evidence>
<proteinExistence type="predicted"/>
<evidence type="ECO:0000313" key="2">
    <source>
        <dbReference type="EMBL" id="EPY24413.1"/>
    </source>
</evidence>
<sequence length="326" mass="35483">MTRINKPKEYAQLPLLRVAYWHTVSLSHFFLKFIVDGWTTGGARVGRQLSSRPRPPARRAALSLRRGPHGGGRDEERIAAAGGGGAGGAGRGRRGAATTHVRPRQRARHLAEHGLDARAGLGAHLGEEAVVLRRLLRRLLRAHLALFDRQILLVADEHDDNAVVAGGRGARHDIARGRGLAAGPLPAHVVDPREGVQEGRARGDVVDDDGGRAVADVARDERPKTLLAGGVPHMQAHMIADHALRLGRRPIRPRWRRARLQGGLGLFDVNGLAEEIDADRRLVLLVERIVHEARDDAGLAHGLVAQEHYFMFDRGGSSPPDIVVFM</sequence>
<dbReference type="AlphaFoldDB" id="S9U635"/>
<dbReference type="Proteomes" id="UP000015354">
    <property type="component" value="Unassembled WGS sequence"/>
</dbReference>
<gene>
    <name evidence="2" type="ORF">STCU_07193</name>
</gene>
<feature type="region of interest" description="Disordered" evidence="1">
    <location>
        <begin position="45"/>
        <end position="106"/>
    </location>
</feature>
<name>S9U635_9TRYP</name>
<accession>S9U635</accession>
<evidence type="ECO:0000256" key="1">
    <source>
        <dbReference type="SAM" id="MobiDB-lite"/>
    </source>
</evidence>
<comment type="caution">
    <text evidence="2">The sequence shown here is derived from an EMBL/GenBank/DDBJ whole genome shotgun (WGS) entry which is preliminary data.</text>
</comment>
<feature type="compositionally biased region" description="Gly residues" evidence="1">
    <location>
        <begin position="81"/>
        <end position="90"/>
    </location>
</feature>